<comment type="caution">
    <text evidence="1">The sequence shown here is derived from an EMBL/GenBank/DDBJ whole genome shotgun (WGS) entry which is preliminary data.</text>
</comment>
<evidence type="ECO:0000313" key="1">
    <source>
        <dbReference type="EMBL" id="TXH83911.1"/>
    </source>
</evidence>
<dbReference type="RefSeq" id="WP_276659049.1">
    <property type="nucleotide sequence ID" value="NZ_SSFD01000195.1"/>
</dbReference>
<reference evidence="1 2" key="1">
    <citation type="submission" date="2018-09" db="EMBL/GenBank/DDBJ databases">
        <title>Metagenome Assembled Genomes from an Advanced Water Purification Facility.</title>
        <authorList>
            <person name="Stamps B.W."/>
            <person name="Spear J.R."/>
        </authorList>
    </citation>
    <scope>NUCLEOTIDE SEQUENCE [LARGE SCALE GENOMIC DNA]</scope>
    <source>
        <strain evidence="1">Bin_27_1</strain>
    </source>
</reference>
<dbReference type="Proteomes" id="UP000321192">
    <property type="component" value="Unassembled WGS sequence"/>
</dbReference>
<evidence type="ECO:0000313" key="2">
    <source>
        <dbReference type="Proteomes" id="UP000321192"/>
    </source>
</evidence>
<gene>
    <name evidence="1" type="ORF">E6Q80_12585</name>
</gene>
<dbReference type="AlphaFoldDB" id="A0A5C7SMD9"/>
<protein>
    <submittedName>
        <fullName evidence="1">DUF4276 family protein</fullName>
    </submittedName>
</protein>
<name>A0A5C7SMD9_THASP</name>
<organism evidence="1 2">
    <name type="scientific">Thauera aminoaromatica</name>
    <dbReference type="NCBI Taxonomy" id="164330"/>
    <lineage>
        <taxon>Bacteria</taxon>
        <taxon>Pseudomonadati</taxon>
        <taxon>Pseudomonadota</taxon>
        <taxon>Betaproteobacteria</taxon>
        <taxon>Rhodocyclales</taxon>
        <taxon>Zoogloeaceae</taxon>
        <taxon>Thauera</taxon>
    </lineage>
</organism>
<dbReference type="InterPro" id="IPR025455">
    <property type="entry name" value="DUF4276"/>
</dbReference>
<dbReference type="EMBL" id="SSFD01000195">
    <property type="protein sequence ID" value="TXH83911.1"/>
    <property type="molecule type" value="Genomic_DNA"/>
</dbReference>
<sequence>MRELVFLLEEPSAKAMLESLRPRMLKQDTLFRCIPFEGKQDLEKQLTRRIRAYQNERARFIVLRDQDSHPDCTAVKQGLLDLCDKSGKFARCLVRIACRELEAFYLADLQAVERALEIDGLTRHQNSRKFRSPDGLGSPSRELKTLTRNRYEKVAGSRAIGKHLQLDNARSASFRNLIAAIRRCEDELLREAV</sequence>
<dbReference type="Pfam" id="PF14103">
    <property type="entry name" value="DUF4276"/>
    <property type="match status" value="1"/>
</dbReference>
<proteinExistence type="predicted"/>
<accession>A0A5C7SMD9</accession>